<evidence type="ECO:0000259" key="2">
    <source>
        <dbReference type="Pfam" id="PF05050"/>
    </source>
</evidence>
<feature type="transmembrane region" description="Helical" evidence="1">
    <location>
        <begin position="12"/>
        <end position="31"/>
    </location>
</feature>
<dbReference type="EMBL" id="LNIX01000001">
    <property type="protein sequence ID" value="OXA61971.1"/>
    <property type="molecule type" value="Genomic_DNA"/>
</dbReference>
<dbReference type="GO" id="GO:0031902">
    <property type="term" value="C:late endosome membrane"/>
    <property type="evidence" value="ECO:0007669"/>
    <property type="project" value="TreeGrafter"/>
</dbReference>
<accession>A0A226EYS0</accession>
<dbReference type="InterPro" id="IPR006342">
    <property type="entry name" value="FkbM_mtfrase"/>
</dbReference>
<dbReference type="GO" id="GO:0006888">
    <property type="term" value="P:endoplasmic reticulum to Golgi vesicle-mediated transport"/>
    <property type="evidence" value="ECO:0007669"/>
    <property type="project" value="TreeGrafter"/>
</dbReference>
<dbReference type="Proteomes" id="UP000198287">
    <property type="component" value="Unassembled WGS sequence"/>
</dbReference>
<dbReference type="GO" id="GO:0016197">
    <property type="term" value="P:endosomal transport"/>
    <property type="evidence" value="ECO:0007669"/>
    <property type="project" value="TreeGrafter"/>
</dbReference>
<dbReference type="GO" id="GO:0005886">
    <property type="term" value="C:plasma membrane"/>
    <property type="evidence" value="ECO:0007669"/>
    <property type="project" value="TreeGrafter"/>
</dbReference>
<keyword evidence="1" id="KW-1133">Transmembrane helix</keyword>
<dbReference type="Gene3D" id="3.40.50.150">
    <property type="entry name" value="Vaccinia Virus protein VP39"/>
    <property type="match status" value="1"/>
</dbReference>
<evidence type="ECO:0000256" key="1">
    <source>
        <dbReference type="SAM" id="Phobius"/>
    </source>
</evidence>
<dbReference type="GO" id="GO:0005789">
    <property type="term" value="C:endoplasmic reticulum membrane"/>
    <property type="evidence" value="ECO:0007669"/>
    <property type="project" value="TreeGrafter"/>
</dbReference>
<gene>
    <name evidence="3" type="ORF">Fcan01_01560</name>
</gene>
<dbReference type="PANTHER" id="PTHR34009">
    <property type="entry name" value="PROTEIN STAR"/>
    <property type="match status" value="1"/>
</dbReference>
<dbReference type="OrthoDB" id="6357215at2759"/>
<keyword evidence="1" id="KW-0472">Membrane</keyword>
<proteinExistence type="predicted"/>
<protein>
    <submittedName>
        <fullName evidence="3">Protein Star</fullName>
    </submittedName>
</protein>
<dbReference type="InterPro" id="IPR053202">
    <property type="entry name" value="EGF_Rcpt_Signaling_Reg"/>
</dbReference>
<name>A0A226EYS0_FOLCA</name>
<dbReference type="AlphaFoldDB" id="A0A226EYS0"/>
<dbReference type="PANTHER" id="PTHR34009:SF2">
    <property type="entry name" value="PROTEIN STAR"/>
    <property type="match status" value="1"/>
</dbReference>
<dbReference type="Pfam" id="PF05050">
    <property type="entry name" value="Methyltransf_21"/>
    <property type="match status" value="1"/>
</dbReference>
<feature type="domain" description="Methyltransferase FkbM" evidence="2">
    <location>
        <begin position="116"/>
        <end position="288"/>
    </location>
</feature>
<dbReference type="InterPro" id="IPR029063">
    <property type="entry name" value="SAM-dependent_MTases_sf"/>
</dbReference>
<comment type="caution">
    <text evidence="3">The sequence shown here is derived from an EMBL/GenBank/DDBJ whole genome shotgun (WGS) entry which is preliminary data.</text>
</comment>
<dbReference type="GO" id="GO:0005794">
    <property type="term" value="C:Golgi apparatus"/>
    <property type="evidence" value="ECO:0007669"/>
    <property type="project" value="TreeGrafter"/>
</dbReference>
<dbReference type="SUPFAM" id="SSF53335">
    <property type="entry name" value="S-adenosyl-L-methionine-dependent methyltransferases"/>
    <property type="match status" value="1"/>
</dbReference>
<organism evidence="3 4">
    <name type="scientific">Folsomia candida</name>
    <name type="common">Springtail</name>
    <dbReference type="NCBI Taxonomy" id="158441"/>
    <lineage>
        <taxon>Eukaryota</taxon>
        <taxon>Metazoa</taxon>
        <taxon>Ecdysozoa</taxon>
        <taxon>Arthropoda</taxon>
        <taxon>Hexapoda</taxon>
        <taxon>Collembola</taxon>
        <taxon>Entomobryomorpha</taxon>
        <taxon>Isotomoidea</taxon>
        <taxon>Isotomidae</taxon>
        <taxon>Proisotominae</taxon>
        <taxon>Folsomia</taxon>
    </lineage>
</organism>
<sequence length="302" mass="34688">MSRNLLRSLRTQTTELFVLACLAFVLVLFLYRENIPRAHNIILSYLPNRSPVDIFNTPLSPTDPAVIKYLHEHHLVPPPPKEEPYQIAATVDGLSSRAMAYVDILEASTKKGFFIECGANDGEFNTNTFGLEAKYNWDGLLIESSSSLFKIMEKKKRKAWLADVCLSGSIEKMEFLMSNKTDWSWRFATGKLKPGKYKEPREDPVWGYKKEDYNVEGIVDCFPLESVLAAINVTTVDFFSLDVEGHEYEILKNIPFDRIHIKVLFVEHYWIPEGGEVLKKFLGEKGFEVVKETSQDYLFKKK</sequence>
<evidence type="ECO:0000313" key="3">
    <source>
        <dbReference type="EMBL" id="OXA61971.1"/>
    </source>
</evidence>
<reference evidence="3 4" key="1">
    <citation type="submission" date="2015-12" db="EMBL/GenBank/DDBJ databases">
        <title>The genome of Folsomia candida.</title>
        <authorList>
            <person name="Faddeeva A."/>
            <person name="Derks M.F."/>
            <person name="Anvar Y."/>
            <person name="Smit S."/>
            <person name="Van Straalen N."/>
            <person name="Roelofs D."/>
        </authorList>
    </citation>
    <scope>NUCLEOTIDE SEQUENCE [LARGE SCALE GENOMIC DNA]</scope>
    <source>
        <strain evidence="3 4">VU population</strain>
        <tissue evidence="3">Whole body</tissue>
    </source>
</reference>
<keyword evidence="4" id="KW-1185">Reference proteome</keyword>
<keyword evidence="1" id="KW-0812">Transmembrane</keyword>
<evidence type="ECO:0000313" key="4">
    <source>
        <dbReference type="Proteomes" id="UP000198287"/>
    </source>
</evidence>